<dbReference type="PANTHER" id="PTHR23150">
    <property type="entry name" value="SULFATASE MODIFYING FACTOR 1, 2"/>
    <property type="match status" value="1"/>
</dbReference>
<dbReference type="EMBL" id="JACJSK010000052">
    <property type="protein sequence ID" value="MBD2546947.1"/>
    <property type="molecule type" value="Genomic_DNA"/>
</dbReference>
<dbReference type="SUPFAM" id="SSF109854">
    <property type="entry name" value="DinB/YfiT-like putative metalloenzymes"/>
    <property type="match status" value="1"/>
</dbReference>
<protein>
    <submittedName>
        <fullName evidence="7">Ergothioneine biosynthesis protein EgtB</fullName>
    </submittedName>
</protein>
<feature type="compositionally biased region" description="Low complexity" evidence="4">
    <location>
        <begin position="9"/>
        <end position="34"/>
    </location>
</feature>
<feature type="domain" description="DinB-like" evidence="6">
    <location>
        <begin position="42"/>
        <end position="165"/>
    </location>
</feature>
<evidence type="ECO:0000256" key="4">
    <source>
        <dbReference type="SAM" id="MobiDB-lite"/>
    </source>
</evidence>
<dbReference type="Gene3D" id="3.90.1580.10">
    <property type="entry name" value="paralog of FGE (formylglycine-generating enzyme)"/>
    <property type="match status" value="1"/>
</dbReference>
<dbReference type="RefSeq" id="WP_082349002.1">
    <property type="nucleotide sequence ID" value="NZ_JACJSK010000052.1"/>
</dbReference>
<dbReference type="InterPro" id="IPR017806">
    <property type="entry name" value="EgtB"/>
</dbReference>
<evidence type="ECO:0000259" key="5">
    <source>
        <dbReference type="Pfam" id="PF03781"/>
    </source>
</evidence>
<accession>A0ABR8EMZ1</accession>
<dbReference type="Pfam" id="PF03781">
    <property type="entry name" value="FGE-sulfatase"/>
    <property type="match status" value="1"/>
</dbReference>
<dbReference type="Pfam" id="PF12867">
    <property type="entry name" value="DinB_2"/>
    <property type="match status" value="1"/>
</dbReference>
<sequence>MSYPSESNLSTQSSPTQSSPTQSSLTQSSLTQSSRSQIREAMQQCRASTLKIFASLNNEIFCQHIHPDFSPVGWHLGHIGHTEALWLLQHCAQQPPMFPQYHQLYAADGLPKNQRINLPTLAETCQNLELIRQKVLQYLEIAPIDSQERLWHFIVQHESQHCETILFLLQLQKNQTRNQVSDSVSEPVLDEMIEIPAGEFAQGSNAIAALDNERPRHLQYLPTYYIDRYPVSRGQYRQFIGDGGYQNPEFWSKEGWQWRQAAQITEPLYWTKPDFSEIKPVSDSLDRHPVCGVSWYEAEAYSNFVGKRLPTEAEWEKAACWNPKTQQKQIYPWGKEPPQPHLCNHNRSLNSPFNPPTTPVDAYPQGISPYGCYDMMGNAWEWTASKFAGYPGFEAYPYPGYSMTYFDNQHQVLRGGSCVTRPWVIRGSFRNWYQPWIRQIFVGFRCAK</sequence>
<reference evidence="7 8" key="1">
    <citation type="journal article" date="2020" name="ISME J.">
        <title>Comparative genomics reveals insights into cyanobacterial evolution and habitat adaptation.</title>
        <authorList>
            <person name="Chen M.Y."/>
            <person name="Teng W.K."/>
            <person name="Zhao L."/>
            <person name="Hu C.X."/>
            <person name="Zhou Y.K."/>
            <person name="Han B.P."/>
            <person name="Song L.R."/>
            <person name="Shu W.S."/>
        </authorList>
    </citation>
    <scope>NUCLEOTIDE SEQUENCE [LARGE SCALE GENOMIC DNA]</scope>
    <source>
        <strain evidence="7 8">FACHB-1370</strain>
    </source>
</reference>
<name>A0ABR8EMZ1_9CYAN</name>
<dbReference type="Gene3D" id="1.20.120.450">
    <property type="entry name" value="dinb family like domain"/>
    <property type="match status" value="1"/>
</dbReference>
<feature type="domain" description="Sulfatase-modifying factor enzyme-like" evidence="5">
    <location>
        <begin position="190"/>
        <end position="448"/>
    </location>
</feature>
<dbReference type="InterPro" id="IPR034660">
    <property type="entry name" value="DinB/YfiT-like"/>
</dbReference>
<dbReference type="InterPro" id="IPR005532">
    <property type="entry name" value="SUMF_dom"/>
</dbReference>
<evidence type="ECO:0000256" key="2">
    <source>
        <dbReference type="ARBA" id="ARBA00023004"/>
    </source>
</evidence>
<dbReference type="PANTHER" id="PTHR23150:SF36">
    <property type="entry name" value="HERCYNINE OXYGENASE"/>
    <property type="match status" value="1"/>
</dbReference>
<evidence type="ECO:0000313" key="8">
    <source>
        <dbReference type="Proteomes" id="UP000641954"/>
    </source>
</evidence>
<gene>
    <name evidence="7" type="ORF">H6G72_24560</name>
</gene>
<dbReference type="InterPro" id="IPR042095">
    <property type="entry name" value="SUMF_sf"/>
</dbReference>
<dbReference type="SUPFAM" id="SSF56436">
    <property type="entry name" value="C-type lectin-like"/>
    <property type="match status" value="1"/>
</dbReference>
<keyword evidence="2" id="KW-0408">Iron</keyword>
<comment type="pathway">
    <text evidence="3">Amino-acid biosynthesis; ergothioneine biosynthesis.</text>
</comment>
<proteinExistence type="predicted"/>
<keyword evidence="8" id="KW-1185">Reference proteome</keyword>
<dbReference type="NCBIfam" id="TIGR03440">
    <property type="entry name" value="egtB_TIGR03440"/>
    <property type="match status" value="1"/>
</dbReference>
<organism evidence="7 8">
    <name type="scientific">Planktothricoides raciborskii FACHB-1370</name>
    <dbReference type="NCBI Taxonomy" id="2949576"/>
    <lineage>
        <taxon>Bacteria</taxon>
        <taxon>Bacillati</taxon>
        <taxon>Cyanobacteriota</taxon>
        <taxon>Cyanophyceae</taxon>
        <taxon>Oscillatoriophycideae</taxon>
        <taxon>Oscillatoriales</taxon>
        <taxon>Oscillatoriaceae</taxon>
        <taxon>Planktothricoides</taxon>
    </lineage>
</organism>
<keyword evidence="1" id="KW-0560">Oxidoreductase</keyword>
<feature type="region of interest" description="Disordered" evidence="4">
    <location>
        <begin position="1"/>
        <end position="37"/>
    </location>
</feature>
<dbReference type="InterPro" id="IPR051043">
    <property type="entry name" value="Sulfatase_Mod_Factor_Kinase"/>
</dbReference>
<evidence type="ECO:0000259" key="6">
    <source>
        <dbReference type="Pfam" id="PF12867"/>
    </source>
</evidence>
<dbReference type="InterPro" id="IPR016187">
    <property type="entry name" value="CTDL_fold"/>
</dbReference>
<dbReference type="Proteomes" id="UP000641954">
    <property type="component" value="Unassembled WGS sequence"/>
</dbReference>
<evidence type="ECO:0000313" key="7">
    <source>
        <dbReference type="EMBL" id="MBD2546947.1"/>
    </source>
</evidence>
<evidence type="ECO:0000256" key="1">
    <source>
        <dbReference type="ARBA" id="ARBA00023002"/>
    </source>
</evidence>
<dbReference type="InterPro" id="IPR024775">
    <property type="entry name" value="DinB-like"/>
</dbReference>
<evidence type="ECO:0000256" key="3">
    <source>
        <dbReference type="ARBA" id="ARBA00037882"/>
    </source>
</evidence>
<comment type="caution">
    <text evidence="7">The sequence shown here is derived from an EMBL/GenBank/DDBJ whole genome shotgun (WGS) entry which is preliminary data.</text>
</comment>